<dbReference type="GO" id="GO:0060326">
    <property type="term" value="P:cell chemotaxis"/>
    <property type="evidence" value="ECO:0007669"/>
    <property type="project" value="TreeGrafter"/>
</dbReference>
<keyword evidence="7 9" id="KW-0675">Receptor</keyword>
<dbReference type="Pfam" id="PF00001">
    <property type="entry name" value="7tm_1"/>
    <property type="match status" value="1"/>
</dbReference>
<dbReference type="InterPro" id="IPR000355">
    <property type="entry name" value="Chemokine_rcpt"/>
</dbReference>
<dbReference type="GO" id="GO:0016493">
    <property type="term" value="F:C-C chemokine receptor activity"/>
    <property type="evidence" value="ECO:0007669"/>
    <property type="project" value="TreeGrafter"/>
</dbReference>
<name>A0A3Q3WPQ8_MOLML</name>
<dbReference type="InterPro" id="IPR050119">
    <property type="entry name" value="CCR1-9-like"/>
</dbReference>
<dbReference type="OMA" id="AIAFTHC"/>
<dbReference type="InterPro" id="IPR000276">
    <property type="entry name" value="GPCR_Rhodpsn"/>
</dbReference>
<reference evidence="12" key="2">
    <citation type="submission" date="2025-09" db="UniProtKB">
        <authorList>
            <consortium name="Ensembl"/>
        </authorList>
    </citation>
    <scope>IDENTIFICATION</scope>
</reference>
<dbReference type="GO" id="GO:0007204">
    <property type="term" value="P:positive regulation of cytosolic calcium ion concentration"/>
    <property type="evidence" value="ECO:0007669"/>
    <property type="project" value="TreeGrafter"/>
</dbReference>
<keyword evidence="4 10" id="KW-1133">Transmembrane helix</keyword>
<dbReference type="PRINTS" id="PR00237">
    <property type="entry name" value="GPCRRHODOPSN"/>
</dbReference>
<dbReference type="InterPro" id="IPR017452">
    <property type="entry name" value="GPCR_Rhodpsn_7TM"/>
</dbReference>
<dbReference type="PROSITE" id="PS00237">
    <property type="entry name" value="G_PROTEIN_RECEP_F1_1"/>
    <property type="match status" value="1"/>
</dbReference>
<feature type="transmembrane region" description="Helical" evidence="10">
    <location>
        <begin position="278"/>
        <end position="303"/>
    </location>
</feature>
<reference evidence="12" key="1">
    <citation type="submission" date="2025-08" db="UniProtKB">
        <authorList>
            <consortium name="Ensembl"/>
        </authorList>
    </citation>
    <scope>IDENTIFICATION</scope>
</reference>
<evidence type="ECO:0000256" key="5">
    <source>
        <dbReference type="ARBA" id="ARBA00023040"/>
    </source>
</evidence>
<feature type="transmembrane region" description="Helical" evidence="10">
    <location>
        <begin position="150"/>
        <end position="174"/>
    </location>
</feature>
<dbReference type="AlphaFoldDB" id="A0A3Q3WPQ8"/>
<keyword evidence="13" id="KW-1185">Reference proteome</keyword>
<evidence type="ECO:0000313" key="13">
    <source>
        <dbReference type="Proteomes" id="UP000261620"/>
    </source>
</evidence>
<sequence>HPNTIPMYSSWYDYNGSDNDYAPSSSSNVRTFGQVFLTTFFSLVFIIGVLGNGLVLCVLLKHWRQNNLTDICLFNLALSDLLFVLTLPFFTHYAAVGEWCFGDFMCRFAAMCNTIGFFSSIFFMVLMTVDRYVVIVHALTVARYRTLRAGVALTVVVWILSFSVSLPILIFTKVANESYGLGCRYAPESYDWKLYELCATNILGLVLPLLVMVACYSRIIPKLVNMRSAKRHRVIKLIISIVLTFFLFWTPYNLSMFLDFLKSEGKLQGDKCCLQYNLQLAVIVTEALAFSHCCLNPIIYAFVGQRFMKRALGLLRNWVPWLHLVFFRDLSDSSHRKSSVVSRSSDVSSTIIT</sequence>
<comment type="subcellular location">
    <subcellularLocation>
        <location evidence="1">Cell membrane</location>
        <topology evidence="1">Multi-pass membrane protein</topology>
    </subcellularLocation>
</comment>
<protein>
    <recommendedName>
        <fullName evidence="11">G-protein coupled receptors family 1 profile domain-containing protein</fullName>
    </recommendedName>
</protein>
<comment type="similarity">
    <text evidence="9">Belongs to the G-protein coupled receptor 1 family.</text>
</comment>
<evidence type="ECO:0000256" key="9">
    <source>
        <dbReference type="RuleBase" id="RU000688"/>
    </source>
</evidence>
<evidence type="ECO:0000259" key="11">
    <source>
        <dbReference type="PROSITE" id="PS50262"/>
    </source>
</evidence>
<keyword evidence="5 9" id="KW-0297">G-protein coupled receptor</keyword>
<keyword evidence="8 9" id="KW-0807">Transducer</keyword>
<organism evidence="12 13">
    <name type="scientific">Mola mola</name>
    <name type="common">Ocean sunfish</name>
    <name type="synonym">Tetraodon mola</name>
    <dbReference type="NCBI Taxonomy" id="94237"/>
    <lineage>
        <taxon>Eukaryota</taxon>
        <taxon>Metazoa</taxon>
        <taxon>Chordata</taxon>
        <taxon>Craniata</taxon>
        <taxon>Vertebrata</taxon>
        <taxon>Euteleostomi</taxon>
        <taxon>Actinopterygii</taxon>
        <taxon>Neopterygii</taxon>
        <taxon>Teleostei</taxon>
        <taxon>Neoteleostei</taxon>
        <taxon>Acanthomorphata</taxon>
        <taxon>Eupercaria</taxon>
        <taxon>Tetraodontiformes</taxon>
        <taxon>Molidae</taxon>
        <taxon>Mola</taxon>
    </lineage>
</organism>
<evidence type="ECO:0000256" key="8">
    <source>
        <dbReference type="ARBA" id="ARBA00023224"/>
    </source>
</evidence>
<keyword evidence="6 10" id="KW-0472">Membrane</keyword>
<feature type="transmembrane region" description="Helical" evidence="10">
    <location>
        <begin position="237"/>
        <end position="258"/>
    </location>
</feature>
<dbReference type="PRINTS" id="PR00657">
    <property type="entry name" value="CCCHEMOKINER"/>
</dbReference>
<keyword evidence="2" id="KW-1003">Cell membrane</keyword>
<dbReference type="Gene3D" id="1.20.1070.10">
    <property type="entry name" value="Rhodopsin 7-helix transmembrane proteins"/>
    <property type="match status" value="1"/>
</dbReference>
<evidence type="ECO:0000313" key="12">
    <source>
        <dbReference type="Ensembl" id="ENSMMOP00000010999.1"/>
    </source>
</evidence>
<dbReference type="GO" id="GO:0009897">
    <property type="term" value="C:external side of plasma membrane"/>
    <property type="evidence" value="ECO:0007669"/>
    <property type="project" value="TreeGrafter"/>
</dbReference>
<evidence type="ECO:0000256" key="7">
    <source>
        <dbReference type="ARBA" id="ARBA00023170"/>
    </source>
</evidence>
<keyword evidence="3 9" id="KW-0812">Transmembrane</keyword>
<proteinExistence type="inferred from homology"/>
<evidence type="ECO:0000256" key="3">
    <source>
        <dbReference type="ARBA" id="ARBA00022692"/>
    </source>
</evidence>
<dbReference type="GO" id="GO:0019722">
    <property type="term" value="P:calcium-mediated signaling"/>
    <property type="evidence" value="ECO:0007669"/>
    <property type="project" value="TreeGrafter"/>
</dbReference>
<dbReference type="GO" id="GO:0019957">
    <property type="term" value="F:C-C chemokine binding"/>
    <property type="evidence" value="ECO:0007669"/>
    <property type="project" value="TreeGrafter"/>
</dbReference>
<feature type="transmembrane region" description="Helical" evidence="10">
    <location>
        <begin position="108"/>
        <end position="129"/>
    </location>
</feature>
<dbReference type="Ensembl" id="ENSMMOT00000011187.1">
    <property type="protein sequence ID" value="ENSMMOP00000010999.1"/>
    <property type="gene ID" value="ENSMMOG00000008485.1"/>
</dbReference>
<dbReference type="PROSITE" id="PS50262">
    <property type="entry name" value="G_PROTEIN_RECEP_F1_2"/>
    <property type="match status" value="1"/>
</dbReference>
<evidence type="ECO:0000256" key="4">
    <source>
        <dbReference type="ARBA" id="ARBA00022989"/>
    </source>
</evidence>
<evidence type="ECO:0000256" key="10">
    <source>
        <dbReference type="SAM" id="Phobius"/>
    </source>
</evidence>
<dbReference type="SUPFAM" id="SSF81321">
    <property type="entry name" value="Family A G protein-coupled receptor-like"/>
    <property type="match status" value="1"/>
</dbReference>
<feature type="transmembrane region" description="Helical" evidence="10">
    <location>
        <begin position="194"/>
        <end position="216"/>
    </location>
</feature>
<dbReference type="GO" id="GO:0006955">
    <property type="term" value="P:immune response"/>
    <property type="evidence" value="ECO:0007669"/>
    <property type="project" value="TreeGrafter"/>
</dbReference>
<feature type="transmembrane region" description="Helical" evidence="10">
    <location>
        <begin position="35"/>
        <end position="60"/>
    </location>
</feature>
<accession>A0A3Q3WPQ8</accession>
<dbReference type="PANTHER" id="PTHR10489:SF686">
    <property type="entry name" value="C-C CHEMOKINE RECEPTOR TYPE 5"/>
    <property type="match status" value="1"/>
</dbReference>
<feature type="transmembrane region" description="Helical" evidence="10">
    <location>
        <begin position="72"/>
        <end position="96"/>
    </location>
</feature>
<feature type="domain" description="G-protein coupled receptors family 1 profile" evidence="11">
    <location>
        <begin position="51"/>
        <end position="300"/>
    </location>
</feature>
<dbReference type="CDD" id="cd14984">
    <property type="entry name" value="7tmA_Chemokine_R"/>
    <property type="match status" value="1"/>
</dbReference>
<dbReference type="STRING" id="94237.ENSMMOP00000010999"/>
<dbReference type="PANTHER" id="PTHR10489">
    <property type="entry name" value="CELL ADHESION MOLECULE"/>
    <property type="match status" value="1"/>
</dbReference>
<dbReference type="Proteomes" id="UP000261620">
    <property type="component" value="Unplaced"/>
</dbReference>
<evidence type="ECO:0000256" key="2">
    <source>
        <dbReference type="ARBA" id="ARBA00022475"/>
    </source>
</evidence>
<evidence type="ECO:0000256" key="1">
    <source>
        <dbReference type="ARBA" id="ARBA00004651"/>
    </source>
</evidence>
<evidence type="ECO:0000256" key="6">
    <source>
        <dbReference type="ARBA" id="ARBA00023136"/>
    </source>
</evidence>